<dbReference type="GO" id="GO:0000981">
    <property type="term" value="F:DNA-binding transcription factor activity, RNA polymerase II-specific"/>
    <property type="evidence" value="ECO:0007669"/>
    <property type="project" value="InterPro"/>
</dbReference>
<dbReference type="InterPro" id="IPR001138">
    <property type="entry name" value="Zn2Cys6_DnaBD"/>
</dbReference>
<evidence type="ECO:0000256" key="1">
    <source>
        <dbReference type="ARBA" id="ARBA00004123"/>
    </source>
</evidence>
<keyword evidence="7" id="KW-0539">Nucleus</keyword>
<dbReference type="CDD" id="cd00067">
    <property type="entry name" value="GAL4"/>
    <property type="match status" value="1"/>
</dbReference>
<keyword evidence="11" id="KW-1185">Reference proteome</keyword>
<dbReference type="Proteomes" id="UP001218218">
    <property type="component" value="Unassembled WGS sequence"/>
</dbReference>
<evidence type="ECO:0000256" key="4">
    <source>
        <dbReference type="ARBA" id="ARBA00023015"/>
    </source>
</evidence>
<evidence type="ECO:0000313" key="11">
    <source>
        <dbReference type="Proteomes" id="UP001218218"/>
    </source>
</evidence>
<dbReference type="GO" id="GO:0008270">
    <property type="term" value="F:zinc ion binding"/>
    <property type="evidence" value="ECO:0007669"/>
    <property type="project" value="InterPro"/>
</dbReference>
<dbReference type="AlphaFoldDB" id="A0AAD7ELL9"/>
<keyword evidence="2" id="KW-0479">Metal-binding</keyword>
<keyword evidence="3" id="KW-0862">Zinc</keyword>
<evidence type="ECO:0000256" key="3">
    <source>
        <dbReference type="ARBA" id="ARBA00022833"/>
    </source>
</evidence>
<keyword evidence="4" id="KW-0805">Transcription regulation</keyword>
<dbReference type="CDD" id="cd12148">
    <property type="entry name" value="fungal_TF_MHR"/>
    <property type="match status" value="1"/>
</dbReference>
<evidence type="ECO:0000256" key="2">
    <source>
        <dbReference type="ARBA" id="ARBA00022723"/>
    </source>
</evidence>
<feature type="region of interest" description="Disordered" evidence="8">
    <location>
        <begin position="1"/>
        <end position="20"/>
    </location>
</feature>
<dbReference type="PANTHER" id="PTHR31845">
    <property type="entry name" value="FINGER DOMAIN PROTEIN, PUTATIVE-RELATED"/>
    <property type="match status" value="1"/>
</dbReference>
<evidence type="ECO:0000256" key="6">
    <source>
        <dbReference type="ARBA" id="ARBA00023163"/>
    </source>
</evidence>
<feature type="compositionally biased region" description="Polar residues" evidence="8">
    <location>
        <begin position="1"/>
        <end position="10"/>
    </location>
</feature>
<accession>A0AAD7ELL9</accession>
<feature type="domain" description="Zn(2)-C6 fungal-type" evidence="9">
    <location>
        <begin position="22"/>
        <end position="60"/>
    </location>
</feature>
<dbReference type="EMBL" id="JARIHO010000029">
    <property type="protein sequence ID" value="KAJ7337425.1"/>
    <property type="molecule type" value="Genomic_DNA"/>
</dbReference>
<dbReference type="Pfam" id="PF00172">
    <property type="entry name" value="Zn_clus"/>
    <property type="match status" value="1"/>
</dbReference>
<protein>
    <recommendedName>
        <fullName evidence="9">Zn(2)-C6 fungal-type domain-containing protein</fullName>
    </recommendedName>
</protein>
<comment type="subcellular location">
    <subcellularLocation>
        <location evidence="1">Nucleus</location>
    </subcellularLocation>
</comment>
<evidence type="ECO:0000256" key="5">
    <source>
        <dbReference type="ARBA" id="ARBA00023125"/>
    </source>
</evidence>
<dbReference type="GO" id="GO:0000976">
    <property type="term" value="F:transcription cis-regulatory region binding"/>
    <property type="evidence" value="ECO:0007669"/>
    <property type="project" value="TreeGrafter"/>
</dbReference>
<keyword evidence="5" id="KW-0238">DNA-binding</keyword>
<keyword evidence="6" id="KW-0804">Transcription</keyword>
<organism evidence="10 11">
    <name type="scientific">Mycena albidolilacea</name>
    <dbReference type="NCBI Taxonomy" id="1033008"/>
    <lineage>
        <taxon>Eukaryota</taxon>
        <taxon>Fungi</taxon>
        <taxon>Dikarya</taxon>
        <taxon>Basidiomycota</taxon>
        <taxon>Agaricomycotina</taxon>
        <taxon>Agaricomycetes</taxon>
        <taxon>Agaricomycetidae</taxon>
        <taxon>Agaricales</taxon>
        <taxon>Marasmiineae</taxon>
        <taxon>Mycenaceae</taxon>
        <taxon>Mycena</taxon>
    </lineage>
</organism>
<reference evidence="10" key="1">
    <citation type="submission" date="2023-03" db="EMBL/GenBank/DDBJ databases">
        <title>Massive genome expansion in bonnet fungi (Mycena s.s.) driven by repeated elements and novel gene families across ecological guilds.</title>
        <authorList>
            <consortium name="Lawrence Berkeley National Laboratory"/>
            <person name="Harder C.B."/>
            <person name="Miyauchi S."/>
            <person name="Viragh M."/>
            <person name="Kuo A."/>
            <person name="Thoen E."/>
            <person name="Andreopoulos B."/>
            <person name="Lu D."/>
            <person name="Skrede I."/>
            <person name="Drula E."/>
            <person name="Henrissat B."/>
            <person name="Morin E."/>
            <person name="Kohler A."/>
            <person name="Barry K."/>
            <person name="LaButti K."/>
            <person name="Morin E."/>
            <person name="Salamov A."/>
            <person name="Lipzen A."/>
            <person name="Mereny Z."/>
            <person name="Hegedus B."/>
            <person name="Baldrian P."/>
            <person name="Stursova M."/>
            <person name="Weitz H."/>
            <person name="Taylor A."/>
            <person name="Grigoriev I.V."/>
            <person name="Nagy L.G."/>
            <person name="Martin F."/>
            <person name="Kauserud H."/>
        </authorList>
    </citation>
    <scope>NUCLEOTIDE SEQUENCE</scope>
    <source>
        <strain evidence="10">CBHHK002</strain>
    </source>
</reference>
<feature type="region of interest" description="Disordered" evidence="8">
    <location>
        <begin position="102"/>
        <end position="125"/>
    </location>
</feature>
<dbReference type="Gene3D" id="4.10.240.10">
    <property type="entry name" value="Zn(2)-C6 fungal-type DNA-binding domain"/>
    <property type="match status" value="1"/>
</dbReference>
<sequence length="663" mass="73141">MKRASASSSEYPVPKRTKAGQACTACRRQKSRCEILDGRPAPGVKIRCHRCKVLNIECSFENPHLIPFPPAIPPIQPSIPSPPELESHRGLNTLATVASSRPNVEEPAGSTIHSPDFRSKERAPTATAPIWGSSVSRIDWTATPILAIQELVRCPRCETSTQPHNVGGLEDILSPPEITSLLEIFETRYTPWLSAQPGPLEYTNSFLDIVRCTIASRELSPTARSAVAPQLQKLTEAVFLREIFNPQPSLDSITALLILSVWTPICGTGVEARDGRLLIASTVSAAMNLHLQHASKRALSLRAQKDGLSPDQQAELVGCIQKWRLWMHLSISESMQCLGTGRTPVSEFSKQDQDMLDLSSLPEFSLSAVREYRLALIARMFDMVEIALKLRLESAADLGHFFEQINESIYSLEGLSRLFAPLPVITPHDTFYSQMLLAKYSACRLLMMHHALRETRTIHERDTPQMPWFDAMAGGHRVSMFWGRIALMGAESILTTFLATSDLALLSTAPDNFFVTIAFASTWIFVSNFSVHQLGGSKLGGASELLQSMTIQRLNQIAHSPDHAPARCGHVLSAAMNAWQRRKPESRDSSGSCDILDIPYASFQPISNPALAGKEGYINPPSYQDSANIRASNSDLFMDDAFWTAFLQNLDSDTLDAHNSVPT</sequence>
<dbReference type="InterPro" id="IPR051089">
    <property type="entry name" value="prtT"/>
</dbReference>
<dbReference type="GO" id="GO:0005634">
    <property type="term" value="C:nucleus"/>
    <property type="evidence" value="ECO:0007669"/>
    <property type="project" value="UniProtKB-SubCell"/>
</dbReference>
<evidence type="ECO:0000259" key="9">
    <source>
        <dbReference type="PROSITE" id="PS50048"/>
    </source>
</evidence>
<name>A0AAD7ELL9_9AGAR</name>
<dbReference type="SUPFAM" id="SSF57701">
    <property type="entry name" value="Zn2/Cys6 DNA-binding domain"/>
    <property type="match status" value="1"/>
</dbReference>
<proteinExistence type="predicted"/>
<dbReference type="InterPro" id="IPR036864">
    <property type="entry name" value="Zn2-C6_fun-type_DNA-bd_sf"/>
</dbReference>
<dbReference type="PANTHER" id="PTHR31845:SF34">
    <property type="entry name" value="TRANSCRIPTIONAL ACTIVATOR OF PROTEASES PRTT"/>
    <property type="match status" value="1"/>
</dbReference>
<gene>
    <name evidence="10" type="ORF">DFH08DRAFT_876797</name>
</gene>
<evidence type="ECO:0000256" key="7">
    <source>
        <dbReference type="ARBA" id="ARBA00023242"/>
    </source>
</evidence>
<dbReference type="PROSITE" id="PS50048">
    <property type="entry name" value="ZN2_CY6_FUNGAL_2"/>
    <property type="match status" value="1"/>
</dbReference>
<evidence type="ECO:0000313" key="10">
    <source>
        <dbReference type="EMBL" id="KAJ7337425.1"/>
    </source>
</evidence>
<comment type="caution">
    <text evidence="10">The sequence shown here is derived from an EMBL/GenBank/DDBJ whole genome shotgun (WGS) entry which is preliminary data.</text>
</comment>
<evidence type="ECO:0000256" key="8">
    <source>
        <dbReference type="SAM" id="MobiDB-lite"/>
    </source>
</evidence>